<dbReference type="EMBL" id="CP071182">
    <property type="protein sequence ID" value="QSO46298.1"/>
    <property type="molecule type" value="Genomic_DNA"/>
</dbReference>
<accession>A0A9X7VZ03</accession>
<sequence length="82" mass="9156">MPVFVSFGVINSNSPNQNAGIFIGQNSITGWDANQKFNIGHGAMFGWYNYSFGGYNVTFDNLEYIDAPIYDMDNKASWSTNI</sequence>
<name>A0A9X7VZ03_9BACL</name>
<dbReference type="RefSeq" id="WP_206655667.1">
    <property type="nucleotide sequence ID" value="NZ_CP071182.1"/>
</dbReference>
<proteinExistence type="predicted"/>
<dbReference type="Proteomes" id="UP000663505">
    <property type="component" value="Chromosome"/>
</dbReference>
<gene>
    <name evidence="1" type="ORF">JZ786_17600</name>
</gene>
<reference evidence="1 2" key="1">
    <citation type="submission" date="2021-02" db="EMBL/GenBank/DDBJ databases">
        <title>Alicyclobacillus curvatus sp. nov. and Alicyclobacillus mengziensis sp. nov., two acidophilic bacteria isolated from acid mine drainage.</title>
        <authorList>
            <person name="Huang Y."/>
        </authorList>
    </citation>
    <scope>NUCLEOTIDE SEQUENCE [LARGE SCALE GENOMIC DNA]</scope>
    <source>
        <strain evidence="1 2">S30H14</strain>
    </source>
</reference>
<evidence type="ECO:0000313" key="2">
    <source>
        <dbReference type="Proteomes" id="UP000663505"/>
    </source>
</evidence>
<evidence type="ECO:0000313" key="1">
    <source>
        <dbReference type="EMBL" id="QSO46298.1"/>
    </source>
</evidence>
<keyword evidence="2" id="KW-1185">Reference proteome</keyword>
<protein>
    <submittedName>
        <fullName evidence="1">Uncharacterized protein</fullName>
    </submittedName>
</protein>
<organism evidence="1 2">
    <name type="scientific">Alicyclobacillus mengziensis</name>
    <dbReference type="NCBI Taxonomy" id="2931921"/>
    <lineage>
        <taxon>Bacteria</taxon>
        <taxon>Bacillati</taxon>
        <taxon>Bacillota</taxon>
        <taxon>Bacilli</taxon>
        <taxon>Bacillales</taxon>
        <taxon>Alicyclobacillaceae</taxon>
        <taxon>Alicyclobacillus</taxon>
    </lineage>
</organism>
<dbReference type="KEGG" id="afx:JZ786_17600"/>
<dbReference type="AlphaFoldDB" id="A0A9X7VZ03"/>